<accession>A0A1W6LDQ0</accession>
<dbReference type="SFLD" id="SFLDG01132">
    <property type="entry name" value="C1.5.3:_5'-Nucleotidase_Like"/>
    <property type="match status" value="1"/>
</dbReference>
<dbReference type="SUPFAM" id="SSF56784">
    <property type="entry name" value="HAD-like"/>
    <property type="match status" value="1"/>
</dbReference>
<organism evidence="1 2">
    <name type="scientific">Piscinibacter gummiphilus</name>
    <dbReference type="NCBI Taxonomy" id="946333"/>
    <lineage>
        <taxon>Bacteria</taxon>
        <taxon>Pseudomonadati</taxon>
        <taxon>Pseudomonadota</taxon>
        <taxon>Betaproteobacteria</taxon>
        <taxon>Burkholderiales</taxon>
        <taxon>Sphaerotilaceae</taxon>
        <taxon>Piscinibacter</taxon>
    </lineage>
</organism>
<sequence>MKKRPLPVWLFDLDNTLHDASFAAFGPTNQAMNDYIVEHVEVTEAEAALLRQRYWDRYGATLLGLVRHHGVRPHHFLEVTHRLPGLEERLRTSSHDRAALRRLPGRKYILTNAPRAYAMRVLDTLQLTSEFDGILCIEDMEMFGEHRPKPDRRMLRSVAARLKVRPSRCVLVEDTLQHQRAARGLGMRTVWMQRYLKRAESRTEVGRHPCPTPPYVCARIRSLRMLYRL</sequence>
<dbReference type="SFLD" id="SFLDS00003">
    <property type="entry name" value="Haloacid_Dehalogenase"/>
    <property type="match status" value="1"/>
</dbReference>
<reference evidence="1 2" key="1">
    <citation type="submission" date="2016-04" db="EMBL/GenBank/DDBJ databases">
        <title>Complete genome sequence of natural rubber-degrading, novel Gram-negative bacterium, Rhizobacter gummiphilus strain NS21.</title>
        <authorList>
            <person name="Tabata M."/>
            <person name="Kasai D."/>
            <person name="Fukuda M."/>
        </authorList>
    </citation>
    <scope>NUCLEOTIDE SEQUENCE [LARGE SCALE GENOMIC DNA]</scope>
    <source>
        <strain evidence="1 2">NS21</strain>
    </source>
</reference>
<evidence type="ECO:0000313" key="2">
    <source>
        <dbReference type="Proteomes" id="UP000193427"/>
    </source>
</evidence>
<gene>
    <name evidence="1" type="ORF">A4W93_21925</name>
</gene>
<dbReference type="RefSeq" id="WP_085752647.1">
    <property type="nucleotide sequence ID" value="NZ_BSPR01000020.1"/>
</dbReference>
<protein>
    <submittedName>
        <fullName evidence="1">Haloacid dehalogenase</fullName>
    </submittedName>
</protein>
<dbReference type="NCBIfam" id="TIGR01509">
    <property type="entry name" value="HAD-SF-IA-v3"/>
    <property type="match status" value="1"/>
</dbReference>
<name>A0A1W6LDQ0_9BURK</name>
<evidence type="ECO:0000313" key="1">
    <source>
        <dbReference type="EMBL" id="ARN22346.1"/>
    </source>
</evidence>
<dbReference type="InterPro" id="IPR036412">
    <property type="entry name" value="HAD-like_sf"/>
</dbReference>
<dbReference type="PANTHER" id="PTHR12725">
    <property type="entry name" value="HALOACID DEHALOGENASE-LIKE HYDROLASE"/>
    <property type="match status" value="1"/>
</dbReference>
<dbReference type="Proteomes" id="UP000193427">
    <property type="component" value="Chromosome"/>
</dbReference>
<dbReference type="InterPro" id="IPR006439">
    <property type="entry name" value="HAD-SF_hydro_IA"/>
</dbReference>
<dbReference type="InterPro" id="IPR010237">
    <property type="entry name" value="Pyr-5-nucltdase"/>
</dbReference>
<proteinExistence type="predicted"/>
<dbReference type="NCBIfam" id="TIGR01993">
    <property type="entry name" value="Pyr-5-nucltdase"/>
    <property type="match status" value="1"/>
</dbReference>
<dbReference type="EMBL" id="CP015118">
    <property type="protein sequence ID" value="ARN22346.1"/>
    <property type="molecule type" value="Genomic_DNA"/>
</dbReference>
<dbReference type="Pfam" id="PF00702">
    <property type="entry name" value="Hydrolase"/>
    <property type="match status" value="1"/>
</dbReference>
<dbReference type="AlphaFoldDB" id="A0A1W6LDQ0"/>
<dbReference type="Gene3D" id="1.10.150.450">
    <property type="match status" value="1"/>
</dbReference>
<dbReference type="PRINTS" id="PR00413">
    <property type="entry name" value="HADHALOGNASE"/>
</dbReference>
<dbReference type="OrthoDB" id="8558420at2"/>
<keyword evidence="2" id="KW-1185">Reference proteome</keyword>
<dbReference type="SFLD" id="SFLDG01129">
    <property type="entry name" value="C1.5:_HAD__Beta-PGM__Phosphata"/>
    <property type="match status" value="1"/>
</dbReference>
<dbReference type="InterPro" id="IPR023214">
    <property type="entry name" value="HAD_sf"/>
</dbReference>
<dbReference type="PANTHER" id="PTHR12725:SF117">
    <property type="entry name" value="HALOACID DEHALOGENASE-LIKE HYDROLASE"/>
    <property type="match status" value="1"/>
</dbReference>
<dbReference type="Gene3D" id="3.40.50.1000">
    <property type="entry name" value="HAD superfamily/HAD-like"/>
    <property type="match status" value="1"/>
</dbReference>
<dbReference type="KEGG" id="rgu:A4W93_21925"/>
<dbReference type="STRING" id="946333.A4W93_21925"/>